<comment type="caution">
    <text evidence="1">The sequence shown here is derived from an EMBL/GenBank/DDBJ whole genome shotgun (WGS) entry which is preliminary data.</text>
</comment>
<keyword evidence="2" id="KW-1185">Reference proteome</keyword>
<gene>
    <name evidence="1" type="ORF">ACEZDE_20880</name>
</gene>
<name>A0ABV6VZU7_9ACTN</name>
<evidence type="ECO:0000313" key="2">
    <source>
        <dbReference type="Proteomes" id="UP001592531"/>
    </source>
</evidence>
<dbReference type="Proteomes" id="UP001592531">
    <property type="component" value="Unassembled WGS sequence"/>
</dbReference>
<proteinExistence type="predicted"/>
<evidence type="ECO:0000313" key="1">
    <source>
        <dbReference type="EMBL" id="MFC1419068.1"/>
    </source>
</evidence>
<accession>A0ABV6VZU7</accession>
<organism evidence="1 2">
    <name type="scientific">Streptacidiphilus cavernicola</name>
    <dbReference type="NCBI Taxonomy" id="3342716"/>
    <lineage>
        <taxon>Bacteria</taxon>
        <taxon>Bacillati</taxon>
        <taxon>Actinomycetota</taxon>
        <taxon>Actinomycetes</taxon>
        <taxon>Kitasatosporales</taxon>
        <taxon>Streptomycetaceae</taxon>
        <taxon>Streptacidiphilus</taxon>
    </lineage>
</organism>
<dbReference type="RefSeq" id="WP_380537996.1">
    <property type="nucleotide sequence ID" value="NZ_JBHFAB010000015.1"/>
</dbReference>
<dbReference type="EMBL" id="JBHFAB010000015">
    <property type="protein sequence ID" value="MFC1419068.1"/>
    <property type="molecule type" value="Genomic_DNA"/>
</dbReference>
<evidence type="ECO:0008006" key="3">
    <source>
        <dbReference type="Google" id="ProtNLM"/>
    </source>
</evidence>
<reference evidence="1 2" key="1">
    <citation type="submission" date="2024-09" db="EMBL/GenBank/DDBJ databases">
        <authorList>
            <person name="Lee S.D."/>
        </authorList>
    </citation>
    <scope>NUCLEOTIDE SEQUENCE [LARGE SCALE GENOMIC DNA]</scope>
    <source>
        <strain evidence="1 2">N8-3</strain>
    </source>
</reference>
<sequence>MALGPQPPPGGAPDHPDRLDCGADLFQLWESGRPQPGHEQCPDCRAERERLHQFDALVRAAAAQPAPDAERLTAKVMDIVRTEIRPGRLVPLGEPVGNDWITEAAAARVLRAAAGRLRGVVCGSCRIRSAAPDADDSLRRALDPLPRGPLRVSVEVAVAASWTVPGVSAALRERLFAVAGTELGIQVTLVDVRVVDLLEETELPEAVEEGGEQT</sequence>
<protein>
    <recommendedName>
        <fullName evidence="3">Asp23/Gls24 family envelope stress response protein</fullName>
    </recommendedName>
</protein>